<keyword evidence="2 3" id="KW-0802">TPR repeat</keyword>
<evidence type="ECO:0000256" key="3">
    <source>
        <dbReference type="PROSITE-ProRule" id="PRU00339"/>
    </source>
</evidence>
<dbReference type="SUPFAM" id="SSF52266">
    <property type="entry name" value="SGNH hydrolase"/>
    <property type="match status" value="1"/>
</dbReference>
<evidence type="ECO:0000313" key="5">
    <source>
        <dbReference type="EnsemblProtists" id="EKX47573"/>
    </source>
</evidence>
<dbReference type="HOGENOM" id="CLU_526245_0_0_1"/>
<dbReference type="AlphaFoldDB" id="L1JGC7"/>
<evidence type="ECO:0000256" key="2">
    <source>
        <dbReference type="ARBA" id="ARBA00022803"/>
    </source>
</evidence>
<dbReference type="Pfam" id="PF14559">
    <property type="entry name" value="TPR_19"/>
    <property type="match status" value="1"/>
</dbReference>
<reference evidence="4 6" key="1">
    <citation type="journal article" date="2012" name="Nature">
        <title>Algal genomes reveal evolutionary mosaicism and the fate of nucleomorphs.</title>
        <authorList>
            <consortium name="DOE Joint Genome Institute"/>
            <person name="Curtis B.A."/>
            <person name="Tanifuji G."/>
            <person name="Burki F."/>
            <person name="Gruber A."/>
            <person name="Irimia M."/>
            <person name="Maruyama S."/>
            <person name="Arias M.C."/>
            <person name="Ball S.G."/>
            <person name="Gile G.H."/>
            <person name="Hirakawa Y."/>
            <person name="Hopkins J.F."/>
            <person name="Kuo A."/>
            <person name="Rensing S.A."/>
            <person name="Schmutz J."/>
            <person name="Symeonidi A."/>
            <person name="Elias M."/>
            <person name="Eveleigh R.J."/>
            <person name="Herman E.K."/>
            <person name="Klute M.J."/>
            <person name="Nakayama T."/>
            <person name="Obornik M."/>
            <person name="Reyes-Prieto A."/>
            <person name="Armbrust E.V."/>
            <person name="Aves S.J."/>
            <person name="Beiko R.G."/>
            <person name="Coutinho P."/>
            <person name="Dacks J.B."/>
            <person name="Durnford D.G."/>
            <person name="Fast N.M."/>
            <person name="Green B.R."/>
            <person name="Grisdale C.J."/>
            <person name="Hempel F."/>
            <person name="Henrissat B."/>
            <person name="Hoppner M.P."/>
            <person name="Ishida K."/>
            <person name="Kim E."/>
            <person name="Koreny L."/>
            <person name="Kroth P.G."/>
            <person name="Liu Y."/>
            <person name="Malik S.B."/>
            <person name="Maier U.G."/>
            <person name="McRose D."/>
            <person name="Mock T."/>
            <person name="Neilson J.A."/>
            <person name="Onodera N.T."/>
            <person name="Poole A.M."/>
            <person name="Pritham E.J."/>
            <person name="Richards T.A."/>
            <person name="Rocap G."/>
            <person name="Roy S.W."/>
            <person name="Sarai C."/>
            <person name="Schaack S."/>
            <person name="Shirato S."/>
            <person name="Slamovits C.H."/>
            <person name="Spencer D.F."/>
            <person name="Suzuki S."/>
            <person name="Worden A.Z."/>
            <person name="Zauner S."/>
            <person name="Barry K."/>
            <person name="Bell C."/>
            <person name="Bharti A.K."/>
            <person name="Crow J.A."/>
            <person name="Grimwood J."/>
            <person name="Kramer R."/>
            <person name="Lindquist E."/>
            <person name="Lucas S."/>
            <person name="Salamov A."/>
            <person name="McFadden G.I."/>
            <person name="Lane C.E."/>
            <person name="Keeling P.J."/>
            <person name="Gray M.W."/>
            <person name="Grigoriev I.V."/>
            <person name="Archibald J.M."/>
        </authorList>
    </citation>
    <scope>NUCLEOTIDE SEQUENCE</scope>
    <source>
        <strain evidence="4 6">CCMP2712</strain>
    </source>
</reference>
<dbReference type="InterPro" id="IPR036514">
    <property type="entry name" value="SGNH_hydro_sf"/>
</dbReference>
<accession>L1JGC7</accession>
<protein>
    <submittedName>
        <fullName evidence="4 5">Uncharacterized protein</fullName>
    </submittedName>
</protein>
<dbReference type="Gene3D" id="3.40.50.1110">
    <property type="entry name" value="SGNH hydrolase"/>
    <property type="match status" value="1"/>
</dbReference>
<name>L1JGC7_GUITC</name>
<dbReference type="InterPro" id="IPR051685">
    <property type="entry name" value="Ycf3/AcsC/BcsC/TPR_MFPF"/>
</dbReference>
<dbReference type="Gene3D" id="1.25.40.10">
    <property type="entry name" value="Tetratricopeptide repeat domain"/>
    <property type="match status" value="1"/>
</dbReference>
<dbReference type="PANTHER" id="PTHR44943">
    <property type="entry name" value="CELLULOSE SYNTHASE OPERON PROTEIN C"/>
    <property type="match status" value="1"/>
</dbReference>
<dbReference type="SMART" id="SM00028">
    <property type="entry name" value="TPR"/>
    <property type="match status" value="2"/>
</dbReference>
<dbReference type="Proteomes" id="UP000011087">
    <property type="component" value="Unassembled WGS sequence"/>
</dbReference>
<keyword evidence="1" id="KW-0677">Repeat</keyword>
<organism evidence="4">
    <name type="scientific">Guillardia theta (strain CCMP2712)</name>
    <name type="common">Cryptophyte</name>
    <dbReference type="NCBI Taxonomy" id="905079"/>
    <lineage>
        <taxon>Eukaryota</taxon>
        <taxon>Cryptophyceae</taxon>
        <taxon>Pyrenomonadales</taxon>
        <taxon>Geminigeraceae</taxon>
        <taxon>Guillardia</taxon>
    </lineage>
</organism>
<reference evidence="6" key="2">
    <citation type="submission" date="2012-11" db="EMBL/GenBank/DDBJ databases">
        <authorList>
            <person name="Kuo A."/>
            <person name="Curtis B.A."/>
            <person name="Tanifuji G."/>
            <person name="Burki F."/>
            <person name="Gruber A."/>
            <person name="Irimia M."/>
            <person name="Maruyama S."/>
            <person name="Arias M.C."/>
            <person name="Ball S.G."/>
            <person name="Gile G.H."/>
            <person name="Hirakawa Y."/>
            <person name="Hopkins J.F."/>
            <person name="Rensing S.A."/>
            <person name="Schmutz J."/>
            <person name="Symeonidi A."/>
            <person name="Elias M."/>
            <person name="Eveleigh R.J."/>
            <person name="Herman E.K."/>
            <person name="Klute M.J."/>
            <person name="Nakayama T."/>
            <person name="Obornik M."/>
            <person name="Reyes-Prieto A."/>
            <person name="Armbrust E.V."/>
            <person name="Aves S.J."/>
            <person name="Beiko R.G."/>
            <person name="Coutinho P."/>
            <person name="Dacks J.B."/>
            <person name="Durnford D.G."/>
            <person name="Fast N.M."/>
            <person name="Green B.R."/>
            <person name="Grisdale C."/>
            <person name="Hempe F."/>
            <person name="Henrissat B."/>
            <person name="Hoppner M.P."/>
            <person name="Ishida K.-I."/>
            <person name="Kim E."/>
            <person name="Koreny L."/>
            <person name="Kroth P.G."/>
            <person name="Liu Y."/>
            <person name="Malik S.-B."/>
            <person name="Maier U.G."/>
            <person name="McRose D."/>
            <person name="Mock T."/>
            <person name="Neilson J.A."/>
            <person name="Onodera N.T."/>
            <person name="Poole A.M."/>
            <person name="Pritham E.J."/>
            <person name="Richards T.A."/>
            <person name="Rocap G."/>
            <person name="Roy S.W."/>
            <person name="Sarai C."/>
            <person name="Schaack S."/>
            <person name="Shirato S."/>
            <person name="Slamovits C.H."/>
            <person name="Spencer D.F."/>
            <person name="Suzuki S."/>
            <person name="Worden A.Z."/>
            <person name="Zauner S."/>
            <person name="Barry K."/>
            <person name="Bell C."/>
            <person name="Bharti A.K."/>
            <person name="Crow J.A."/>
            <person name="Grimwood J."/>
            <person name="Kramer R."/>
            <person name="Lindquist E."/>
            <person name="Lucas S."/>
            <person name="Salamov A."/>
            <person name="McFadden G.I."/>
            <person name="Lane C.E."/>
            <person name="Keeling P.J."/>
            <person name="Gray M.W."/>
            <person name="Grigoriev I.V."/>
            <person name="Archibald J.M."/>
        </authorList>
    </citation>
    <scope>NUCLEOTIDE SEQUENCE</scope>
    <source>
        <strain evidence="6">CCMP2712</strain>
    </source>
</reference>
<dbReference type="EMBL" id="JH992989">
    <property type="protein sequence ID" value="EKX47573.1"/>
    <property type="molecule type" value="Genomic_DNA"/>
</dbReference>
<proteinExistence type="predicted"/>
<evidence type="ECO:0000313" key="6">
    <source>
        <dbReference type="Proteomes" id="UP000011087"/>
    </source>
</evidence>
<dbReference type="InterPro" id="IPR011990">
    <property type="entry name" value="TPR-like_helical_dom_sf"/>
</dbReference>
<dbReference type="SUPFAM" id="SSF48452">
    <property type="entry name" value="TPR-like"/>
    <property type="match status" value="1"/>
</dbReference>
<dbReference type="GeneID" id="17304178"/>
<dbReference type="OrthoDB" id="46279at2759"/>
<dbReference type="eggNOG" id="ENOG502QXRP">
    <property type="taxonomic scope" value="Eukaryota"/>
</dbReference>
<feature type="repeat" description="TPR" evidence="3">
    <location>
        <begin position="171"/>
        <end position="204"/>
    </location>
</feature>
<reference evidence="5" key="3">
    <citation type="submission" date="2015-06" db="UniProtKB">
        <authorList>
            <consortium name="EnsemblProtists"/>
        </authorList>
    </citation>
    <scope>IDENTIFICATION</scope>
</reference>
<dbReference type="PANTHER" id="PTHR44943:SF8">
    <property type="entry name" value="TPR REPEAT-CONTAINING PROTEIN MJ0263"/>
    <property type="match status" value="1"/>
</dbReference>
<evidence type="ECO:0000256" key="1">
    <source>
        <dbReference type="ARBA" id="ARBA00022737"/>
    </source>
</evidence>
<dbReference type="PaxDb" id="55529-EKX47573"/>
<dbReference type="RefSeq" id="XP_005834553.1">
    <property type="nucleotide sequence ID" value="XM_005834496.1"/>
</dbReference>
<gene>
    <name evidence="4" type="ORF">GUITHDRAFT_106561</name>
</gene>
<evidence type="ECO:0000313" key="4">
    <source>
        <dbReference type="EMBL" id="EKX47573.1"/>
    </source>
</evidence>
<keyword evidence="6" id="KW-1185">Reference proteome</keyword>
<dbReference type="OMA" id="HEEACHW"/>
<dbReference type="KEGG" id="gtt:GUITHDRAFT_106561"/>
<dbReference type="InterPro" id="IPR019734">
    <property type="entry name" value="TPR_rpt"/>
</dbReference>
<dbReference type="EnsemblProtists" id="EKX47573">
    <property type="protein sequence ID" value="EKX47573"/>
    <property type="gene ID" value="GUITHDRAFT_106561"/>
</dbReference>
<sequence>MAEGYEQNRDLVEALCCYKSALTWNKDDETNLLPDDYKKKAADRLALVAKELKFSQDWQSDDRKTKDLRPASILKLIQSKVHAKEAVQAYLRCEDFRMSTNAKFHLDFGTACKEYPEHRDVAMQALEIASEDSDMEAAARHGQADIQYDRHQYDAAEQLYARAYEKDPSNALACSGMANCEKDKGNLEEAIRLYKEAASVSPGDPTFAFNLAQAYEYVQKYEAALNTLQDFCATVKESELTTINHFAVYILFAKLVFVAGQPFWQEKLVLLLSQINNFPDVVKRALQGLTTHWAYFFFISKLMLSMENCPPPETTGCKPLFLVGDSHVLSGAWGRIKLKKTSHYIFPKLVTGLKAWHLREGHQFLTVANLHECMKSLPADAKEIVFVCGEIDCREGIPGAVMKRKYESMQKAVEETVQIFDKAVKYLSKRFSVKMFVLSVCPPSNPQHKDRIEATNLFNKKLKEVYGPKGTYIDISNDVTTSEGVLKSDFVCDGTHMNRGILKVLEKQFNSCLKTSSD</sequence>
<dbReference type="PROSITE" id="PS50005">
    <property type="entry name" value="TPR"/>
    <property type="match status" value="1"/>
</dbReference>